<feature type="compositionally biased region" description="Low complexity" evidence="1">
    <location>
        <begin position="955"/>
        <end position="971"/>
    </location>
</feature>
<dbReference type="SMART" id="SM00324">
    <property type="entry name" value="RhoGAP"/>
    <property type="match status" value="1"/>
</dbReference>
<evidence type="ECO:0000259" key="2">
    <source>
        <dbReference type="PROSITE" id="PS50238"/>
    </source>
</evidence>
<dbReference type="GO" id="GO:0007165">
    <property type="term" value="P:signal transduction"/>
    <property type="evidence" value="ECO:0007669"/>
    <property type="project" value="InterPro"/>
</dbReference>
<accession>A0AAD5TBQ3</accession>
<feature type="compositionally biased region" description="Low complexity" evidence="1">
    <location>
        <begin position="92"/>
        <end position="106"/>
    </location>
</feature>
<feature type="region of interest" description="Disordered" evidence="1">
    <location>
        <begin position="745"/>
        <end position="881"/>
    </location>
</feature>
<evidence type="ECO:0000313" key="3">
    <source>
        <dbReference type="EMBL" id="KAJ3169028.1"/>
    </source>
</evidence>
<feature type="compositionally biased region" description="Gly residues" evidence="1">
    <location>
        <begin position="906"/>
        <end position="929"/>
    </location>
</feature>
<dbReference type="PROSITE" id="PS50238">
    <property type="entry name" value="RHOGAP"/>
    <property type="match status" value="1"/>
</dbReference>
<dbReference type="Gene3D" id="1.10.555.10">
    <property type="entry name" value="Rho GTPase activation protein"/>
    <property type="match status" value="2"/>
</dbReference>
<feature type="compositionally biased region" description="Basic residues" evidence="1">
    <location>
        <begin position="17"/>
        <end position="27"/>
    </location>
</feature>
<feature type="compositionally biased region" description="Gly residues" evidence="1">
    <location>
        <begin position="163"/>
        <end position="173"/>
    </location>
</feature>
<feature type="region of interest" description="Disordered" evidence="1">
    <location>
        <begin position="898"/>
        <end position="939"/>
    </location>
</feature>
<dbReference type="EMBL" id="JADGJQ010000113">
    <property type="protein sequence ID" value="KAJ3169028.1"/>
    <property type="molecule type" value="Genomic_DNA"/>
</dbReference>
<feature type="compositionally biased region" description="Low complexity" evidence="1">
    <location>
        <begin position="745"/>
        <end position="757"/>
    </location>
</feature>
<dbReference type="GO" id="GO:0005096">
    <property type="term" value="F:GTPase activator activity"/>
    <property type="evidence" value="ECO:0007669"/>
    <property type="project" value="InterPro"/>
</dbReference>
<comment type="caution">
    <text evidence="3">The sequence shown here is derived from an EMBL/GenBank/DDBJ whole genome shotgun (WGS) entry which is preliminary data.</text>
</comment>
<dbReference type="PANTHER" id="PTHR12552">
    <property type="entry name" value="OLIGOPHRENIN 1"/>
    <property type="match status" value="1"/>
</dbReference>
<feature type="compositionally biased region" description="Basic and acidic residues" evidence="1">
    <location>
        <begin position="115"/>
        <end position="130"/>
    </location>
</feature>
<proteinExistence type="predicted"/>
<feature type="compositionally biased region" description="Low complexity" evidence="1">
    <location>
        <begin position="53"/>
        <end position="66"/>
    </location>
</feature>
<dbReference type="InterPro" id="IPR047234">
    <property type="entry name" value="GRAF_fam"/>
</dbReference>
<reference evidence="3" key="1">
    <citation type="submission" date="2020-05" db="EMBL/GenBank/DDBJ databases">
        <title>Phylogenomic resolution of chytrid fungi.</title>
        <authorList>
            <person name="Stajich J.E."/>
            <person name="Amses K."/>
            <person name="Simmons R."/>
            <person name="Seto K."/>
            <person name="Myers J."/>
            <person name="Bonds A."/>
            <person name="Quandt C.A."/>
            <person name="Barry K."/>
            <person name="Liu P."/>
            <person name="Grigoriev I."/>
            <person name="Longcore J.E."/>
            <person name="James T.Y."/>
        </authorList>
    </citation>
    <scope>NUCLEOTIDE SEQUENCE</scope>
    <source>
        <strain evidence="3">JEL0379</strain>
    </source>
</reference>
<protein>
    <submittedName>
        <fullName evidence="3">Rho GTPase-activating protein 21</fullName>
    </submittedName>
</protein>
<dbReference type="SUPFAM" id="SSF48350">
    <property type="entry name" value="GTPase activation domain, GAP"/>
    <property type="match status" value="1"/>
</dbReference>
<evidence type="ECO:0000256" key="1">
    <source>
        <dbReference type="SAM" id="MobiDB-lite"/>
    </source>
</evidence>
<feature type="region of interest" description="Disordered" evidence="1">
    <location>
        <begin position="1575"/>
        <end position="1657"/>
    </location>
</feature>
<keyword evidence="4" id="KW-1185">Reference proteome</keyword>
<dbReference type="Pfam" id="PF00620">
    <property type="entry name" value="RhoGAP"/>
    <property type="match status" value="2"/>
</dbReference>
<sequence>MLAASTTDDDRHQPKAQLHHQQQHHHPLSAVGGSLLRSHVPSLSSPPAPATPLAPSQPSQSLPKPTATAVDAGTQTDLPPFPSSVSSGVLSTTPAPAQDAAATPTPLSIYHQHHQHPDDSKTRPPYRKDFNSSTNTNSNKTKRMSAILIASKAPASPGSDRSSGGGGVGGGGGALGMINRDDMSVLSISMPNRYSVSSFKSAKAAEAASGTDQQNLQSGGASSSFIITDGLDPDNVIAIDVLPADGATGDRVVVADIQDVEDTKSLDDFVPAPAYEETAAAAAVVVPIDVAGNEHGDAGSPAAAAVASVADAAPSVAAQDDSGVQQQQDVKVDDALATDLMRKTLYALPKLPPLSAGEYIAHPETAHTIQSLAVGWPVLKSGLLFRKKVAPGSGSSTSLQLRTLDRSGGSGSSSAAARMMGRSLGTLLKGKRRPRALADVDLKPGNEDDDWTLFYVEVRGRYLMFYVLQDTLRPGSASINSKYSSRQQQQQHQQSSTPSTHAAGGRESMLPKPLAKLFSSLGKKSSRSSHLRKPSVDFGNYAGSGIGDLRVSMEAPSRASNDRQRTIVGSMSPEAVRNAPRTLVHYLPLHKAMIDGVAANKLGTMFAPGNASSYSSSNSVAMGSFMVLSTTPIDRPQHHPGSHANVCDQLLLDVLLHEDFALDTVNELTVSTAHSTTVFRDSPTRTTEIAEWIAAVRAVTDLAPAGRGGGYSAASIAPPPSIMSDTATAASVRMTLREALREDASMSSSNSIHSFESFGRVPPPSLRHHVRGGSVGGNTSSDAGGVLHADGGRAPSPAASNESVQSDQNMLAVPGPLAPVSPVQGSGGARSPVPRRSPLSVGESVAMPDDSEEDAEQASPSVEKQQQRDGKTPLASGFTTATSSNSISFAKKFSSRWKSTFEKDGGGAAGGKSSGGAVSGGSGGSGGAGSRPVISGPTNFTKVEITPAMLLAQHAESTASSAAAAGSANAATMTQGGGVSSQRGLAGARSRSELKSAFGAESGDADVADSNQRRGGKKSKTRSGDDESTISAARTGAAAPTLGPAPKKDKEKDKKREGKDRKQRPVVSSPTPVDIGSSGLVLGANGGVGSGRHLQLGPSKGNTSHQGSKLGGSKLGPGPTPSGAAVPLGAPKTRLAAANANAQPSVSTSRLFFPFFNKNLFATKGKEAPVVVLLPSPAAERLQRTATMCSRASTIRRRVGGKTRPESGGTMASDRGTIGSGHGAGRGHHDDTDRVPIVLRKCIALVEEIGMDTEGLYRISGSAVTVERLRRLLALDPSRVHLSTTPASPTAISPALVSPALSATVAAEVAAAGAALGRRSSRLSLTGTVSTSSPRSSVDFTTAGANAVVSPPAQTEGRRISARPARRLSTSSIPPAVVGFSGPSLYDNDIHVVTGVIKGFLRAGLGPAKQPICSFALYEGFVAATQIADWRARMISIQDMVHALPRTHFATLKHVCEHLNRVAAQADRNRMSVRNLSIIFGPTLLRPPPALDTMARVIEDMPFQCTVVETLIEQCEWVFGPIEFEEVAESAPASPDQEGEADDVVYVLPATAMDESVDETENEDGENVEGIAAAAEHDSGGSDEKHDDSSNVGVVDDNGEVTAPATAPAAPRLRSSGLPTSTTTPTPDPATDEMEHSPTRPAAPRRGNTRSERRRGKLMTAHSATAYLAEIANLDAIPPFMQRRSADGDPGGEAGIKTSPAASVAAAADGDTAGHGESGMKEAFPAPVHLKLRHAQALADAAAAVAVAAAAGDGEAAAALDANAAAWDSPPPPPSPTTKPLAMHNHHQHRQQQHQPAAVAAPVTPPRTGASLPTSSSSAARNEALALSSSAASSPSASGYVTAATTTPSPQSLSSASSAIARRRSAAGRKSGAGDEQLLAPNDQGDFDGEEEEDGPPHMGPAAKAPPRLSLNFDVAEKSFLGHLL</sequence>
<feature type="compositionally biased region" description="Basic and acidic residues" evidence="1">
    <location>
        <begin position="1046"/>
        <end position="1060"/>
    </location>
</feature>
<feature type="region of interest" description="Disordered" evidence="1">
    <location>
        <begin position="1765"/>
        <end position="1910"/>
    </location>
</feature>
<feature type="region of interest" description="Disordered" evidence="1">
    <location>
        <begin position="1"/>
        <end position="173"/>
    </location>
</feature>
<feature type="compositionally biased region" description="Acidic residues" evidence="1">
    <location>
        <begin position="1885"/>
        <end position="1894"/>
    </location>
</feature>
<feature type="region of interest" description="Disordered" evidence="1">
    <location>
        <begin position="955"/>
        <end position="1128"/>
    </location>
</feature>
<organism evidence="3 4">
    <name type="scientific">Geranomyces variabilis</name>
    <dbReference type="NCBI Taxonomy" id="109894"/>
    <lineage>
        <taxon>Eukaryota</taxon>
        <taxon>Fungi</taxon>
        <taxon>Fungi incertae sedis</taxon>
        <taxon>Chytridiomycota</taxon>
        <taxon>Chytridiomycota incertae sedis</taxon>
        <taxon>Chytridiomycetes</taxon>
        <taxon>Spizellomycetales</taxon>
        <taxon>Powellomycetaceae</taxon>
        <taxon>Geranomyces</taxon>
    </lineage>
</organism>
<feature type="compositionally biased region" description="Low complexity" evidence="1">
    <location>
        <begin position="1032"/>
        <end position="1045"/>
    </location>
</feature>
<feature type="compositionally biased region" description="Low complexity" evidence="1">
    <location>
        <begin position="484"/>
        <end position="496"/>
    </location>
</feature>
<dbReference type="Proteomes" id="UP001212152">
    <property type="component" value="Unassembled WGS sequence"/>
</dbReference>
<feature type="compositionally biased region" description="Low complexity" evidence="1">
    <location>
        <begin position="1815"/>
        <end position="1860"/>
    </location>
</feature>
<feature type="region of interest" description="Disordered" evidence="1">
    <location>
        <begin position="1195"/>
        <end position="1231"/>
    </location>
</feature>
<dbReference type="InterPro" id="IPR008936">
    <property type="entry name" value="Rho_GTPase_activation_prot"/>
</dbReference>
<dbReference type="PANTHER" id="PTHR12552:SF1">
    <property type="entry name" value="RHO GTPASE-ACTIVATING PROTEIN GRAF"/>
    <property type="match status" value="1"/>
</dbReference>
<feature type="region of interest" description="Disordered" evidence="1">
    <location>
        <begin position="391"/>
        <end position="416"/>
    </location>
</feature>
<feature type="region of interest" description="Disordered" evidence="1">
    <location>
        <begin position="1681"/>
        <end position="1721"/>
    </location>
</feature>
<feature type="compositionally biased region" description="Polar residues" evidence="1">
    <location>
        <begin position="798"/>
        <end position="809"/>
    </location>
</feature>
<feature type="compositionally biased region" description="Basic and acidic residues" evidence="1">
    <location>
        <begin position="1575"/>
        <end position="1589"/>
    </location>
</feature>
<gene>
    <name evidence="3" type="primary">ARHGAP21</name>
    <name evidence="3" type="ORF">HDU87_000902</name>
</gene>
<feature type="domain" description="Rho-GAP" evidence="2">
    <location>
        <begin position="1227"/>
        <end position="1519"/>
    </location>
</feature>
<feature type="compositionally biased region" description="Low complexity" evidence="1">
    <location>
        <begin position="1590"/>
        <end position="1611"/>
    </location>
</feature>
<feature type="compositionally biased region" description="Low complexity" evidence="1">
    <location>
        <begin position="1698"/>
        <end position="1711"/>
    </location>
</feature>
<name>A0AAD5TBQ3_9FUNG</name>
<evidence type="ECO:0000313" key="4">
    <source>
        <dbReference type="Proteomes" id="UP001212152"/>
    </source>
</evidence>
<feature type="region of interest" description="Disordered" evidence="1">
    <location>
        <begin position="477"/>
        <end position="507"/>
    </location>
</feature>
<feature type="compositionally biased region" description="Polar residues" evidence="1">
    <location>
        <begin position="73"/>
        <end position="91"/>
    </location>
</feature>
<feature type="compositionally biased region" description="Low complexity" evidence="1">
    <location>
        <begin position="1793"/>
        <end position="1808"/>
    </location>
</feature>
<dbReference type="InterPro" id="IPR000198">
    <property type="entry name" value="RhoGAP_dom"/>
</dbReference>